<organism evidence="9 10">
    <name type="scientific">Taishania pollutisoli</name>
    <dbReference type="NCBI Taxonomy" id="2766479"/>
    <lineage>
        <taxon>Bacteria</taxon>
        <taxon>Pseudomonadati</taxon>
        <taxon>Bacteroidota</taxon>
        <taxon>Flavobacteriia</taxon>
        <taxon>Flavobacteriales</taxon>
        <taxon>Crocinitomicaceae</taxon>
        <taxon>Taishania</taxon>
    </lineage>
</organism>
<feature type="transmembrane region" description="Helical" evidence="7">
    <location>
        <begin position="128"/>
        <end position="149"/>
    </location>
</feature>
<evidence type="ECO:0000313" key="9">
    <source>
        <dbReference type="EMBL" id="MBC9812668.1"/>
    </source>
</evidence>
<proteinExistence type="inferred from homology"/>
<feature type="domain" description="Peptidase S26" evidence="8">
    <location>
        <begin position="563"/>
        <end position="603"/>
    </location>
</feature>
<feature type="domain" description="Peptidase S26" evidence="8">
    <location>
        <begin position="374"/>
        <end position="414"/>
    </location>
</feature>
<dbReference type="GO" id="GO:0009003">
    <property type="term" value="F:signal peptidase activity"/>
    <property type="evidence" value="ECO:0007669"/>
    <property type="project" value="UniProtKB-EC"/>
</dbReference>
<keyword evidence="7" id="KW-0812">Transmembrane</keyword>
<dbReference type="PANTHER" id="PTHR43390:SF1">
    <property type="entry name" value="CHLOROPLAST PROCESSING PEPTIDASE"/>
    <property type="match status" value="1"/>
</dbReference>
<dbReference type="InterPro" id="IPR000223">
    <property type="entry name" value="Pept_S26A_signal_pept_1"/>
</dbReference>
<dbReference type="InterPro" id="IPR043739">
    <property type="entry name" value="DUF5684"/>
</dbReference>
<feature type="transmembrane region" description="Helical" evidence="7">
    <location>
        <begin position="5"/>
        <end position="23"/>
    </location>
</feature>
<keyword evidence="7" id="KW-1133">Transmembrane helix</keyword>
<dbReference type="EMBL" id="JACVEL010000005">
    <property type="protein sequence ID" value="MBC9812668.1"/>
    <property type="molecule type" value="Genomic_DNA"/>
</dbReference>
<feature type="active site" evidence="6">
    <location>
        <position position="190"/>
    </location>
</feature>
<evidence type="ECO:0000256" key="4">
    <source>
        <dbReference type="ARBA" id="ARBA00019232"/>
    </source>
</evidence>
<evidence type="ECO:0000256" key="1">
    <source>
        <dbReference type="ARBA" id="ARBA00000677"/>
    </source>
</evidence>
<comment type="catalytic activity">
    <reaction evidence="1 7">
        <text>Cleavage of hydrophobic, N-terminal signal or leader sequences from secreted and periplasmic proteins.</text>
        <dbReference type="EC" id="3.4.21.89"/>
    </reaction>
</comment>
<feature type="transmembrane region" description="Helical" evidence="7">
    <location>
        <begin position="82"/>
        <end position="101"/>
    </location>
</feature>
<dbReference type="PRINTS" id="PR00727">
    <property type="entry name" value="LEADERPTASE"/>
</dbReference>
<dbReference type="PANTHER" id="PTHR43390">
    <property type="entry name" value="SIGNAL PEPTIDASE I"/>
    <property type="match status" value="1"/>
</dbReference>
<keyword evidence="10" id="KW-1185">Reference proteome</keyword>
<keyword evidence="5 7" id="KW-0378">Hydrolase</keyword>
<reference evidence="9" key="1">
    <citation type="submission" date="2020-09" db="EMBL/GenBank/DDBJ databases">
        <title>Taishania pollutisoli gen. nov., sp. nov., Isolated from Tetrabromobisphenol A-Contaminated Soil.</title>
        <authorList>
            <person name="Chen Q."/>
        </authorList>
    </citation>
    <scope>NUCLEOTIDE SEQUENCE</scope>
    <source>
        <strain evidence="9">CZZ-1</strain>
    </source>
</reference>
<dbReference type="InterPro" id="IPR036286">
    <property type="entry name" value="LexA/Signal_pep-like_sf"/>
</dbReference>
<evidence type="ECO:0000256" key="7">
    <source>
        <dbReference type="RuleBase" id="RU362042"/>
    </source>
</evidence>
<feature type="active site" evidence="6">
    <location>
        <position position="384"/>
    </location>
</feature>
<dbReference type="Gene3D" id="2.10.109.10">
    <property type="entry name" value="Umud Fragment, subunit A"/>
    <property type="match status" value="3"/>
</dbReference>
<dbReference type="AlphaFoldDB" id="A0A8J6TZV7"/>
<comment type="caution">
    <text evidence="9">The sequence shown here is derived from an EMBL/GenBank/DDBJ whole genome shotgun (WGS) entry which is preliminary data.</text>
</comment>
<comment type="subcellular location">
    <subcellularLocation>
        <location evidence="7">Membrane</location>
        <topology evidence="7">Single-pass type II membrane protein</topology>
    </subcellularLocation>
</comment>
<evidence type="ECO:0000256" key="6">
    <source>
        <dbReference type="PIRSR" id="PIRSR600223-1"/>
    </source>
</evidence>
<feature type="domain" description="Peptidase S26" evidence="8">
    <location>
        <begin position="160"/>
        <end position="266"/>
    </location>
</feature>
<feature type="transmembrane region" description="Helical" evidence="7">
    <location>
        <begin position="51"/>
        <end position="70"/>
    </location>
</feature>
<evidence type="ECO:0000259" key="8">
    <source>
        <dbReference type="Pfam" id="PF10502"/>
    </source>
</evidence>
<dbReference type="RefSeq" id="WP_216714123.1">
    <property type="nucleotide sequence ID" value="NZ_JACVEL010000005.1"/>
</dbReference>
<evidence type="ECO:0000256" key="3">
    <source>
        <dbReference type="ARBA" id="ARBA00013208"/>
    </source>
</evidence>
<keyword evidence="7" id="KW-0645">Protease</keyword>
<dbReference type="GO" id="GO:0004252">
    <property type="term" value="F:serine-type endopeptidase activity"/>
    <property type="evidence" value="ECO:0007669"/>
    <property type="project" value="InterPro"/>
</dbReference>
<sequence>MSFIYFYLMLLIHPYLAMWWRSFELADRKSWEALIPVYNYYVAFKVFCKKGWWAVLLVIPGVHLVMWSVVNVSYIRRFGYYSLLDTIQGIIFPYILFFKIAKNQDKMLPETNWANSKEVAQREWGDHLVLFLSLPVIGHIIALGIGAVTRARPGAKTKVKEWGDSIIFALVAALIIRTYVFEPFRIPTGSMERTLLVGDFLFVNKLAYGPKVPVTPLSYPLVHNTVPWVTMKSYTTLEKGTYTRLPGFGKIQRYDVVVFNYPAGDTAVYDPRMPYGLMGHEYEGIVNNEAFRLYREASQTRFGVIENYYRDSLKNAGIYTDELLDRFVNERASFEYIKDLSSWKEKARKMIADDKVTMDNQLGQLIKHHGIIYRPVDKRENYIKRCVGMPGDYLEIKNSILYVNDKPAEVAKHQNLLYLANEPGFATSDELYNKFGIEKSDLHWDGRVVYGVHANLETIAKVRKTYPNVQFNIDVKPQYVPDGNGVFRASEQVDNLSYFPKDINVSNNVSNFGRFQVPFKGKVVDFTKENIAYYRRIITAYEGHKLEEKTDGIYIDGKKTTTYKVEMNYYWMMGDNRYQSADSRTWGFVPEDHIVGKASMTWFSSNPEYGIRWDRVFKAIK</sequence>
<evidence type="ECO:0000256" key="5">
    <source>
        <dbReference type="ARBA" id="ARBA00022801"/>
    </source>
</evidence>
<gene>
    <name evidence="9" type="primary">lepB</name>
    <name evidence="9" type="ORF">H9Y05_09310</name>
</gene>
<evidence type="ECO:0000313" key="10">
    <source>
        <dbReference type="Proteomes" id="UP000652681"/>
    </source>
</evidence>
<keyword evidence="7" id="KW-0472">Membrane</keyword>
<dbReference type="Proteomes" id="UP000652681">
    <property type="component" value="Unassembled WGS sequence"/>
</dbReference>
<dbReference type="InterPro" id="IPR019758">
    <property type="entry name" value="Pept_S26A_signal_pept_1_CS"/>
</dbReference>
<dbReference type="Pfam" id="PF10502">
    <property type="entry name" value="Peptidase_S26"/>
    <property type="match status" value="3"/>
</dbReference>
<name>A0A8J6TZV7_9FLAO</name>
<dbReference type="InterPro" id="IPR019533">
    <property type="entry name" value="Peptidase_S26"/>
</dbReference>
<dbReference type="SUPFAM" id="SSF51306">
    <property type="entry name" value="LexA/Signal peptidase"/>
    <property type="match status" value="2"/>
</dbReference>
<dbReference type="PROSITE" id="PS00761">
    <property type="entry name" value="SPASE_I_3"/>
    <property type="match status" value="1"/>
</dbReference>
<accession>A0A8J6TZV7</accession>
<dbReference type="Pfam" id="PF18936">
    <property type="entry name" value="DUF5684"/>
    <property type="match status" value="1"/>
</dbReference>
<feature type="transmembrane region" description="Helical" evidence="7">
    <location>
        <begin position="161"/>
        <end position="181"/>
    </location>
</feature>
<dbReference type="NCBIfam" id="TIGR02227">
    <property type="entry name" value="sigpep_I_bact"/>
    <property type="match status" value="2"/>
</dbReference>
<comment type="caution">
    <text evidence="7">Lacks conserved residue(s) required for the propagation of feature annotation.</text>
</comment>
<dbReference type="EC" id="3.4.21.89" evidence="3 7"/>
<comment type="similarity">
    <text evidence="2 7">Belongs to the peptidase S26 family.</text>
</comment>
<dbReference type="GO" id="GO:0006465">
    <property type="term" value="P:signal peptide processing"/>
    <property type="evidence" value="ECO:0007669"/>
    <property type="project" value="InterPro"/>
</dbReference>
<protein>
    <recommendedName>
        <fullName evidence="4 7">Signal peptidase I</fullName>
        <ecNumber evidence="3 7">3.4.21.89</ecNumber>
    </recommendedName>
</protein>
<evidence type="ECO:0000256" key="2">
    <source>
        <dbReference type="ARBA" id="ARBA00009370"/>
    </source>
</evidence>
<dbReference type="GO" id="GO:0016020">
    <property type="term" value="C:membrane"/>
    <property type="evidence" value="ECO:0007669"/>
    <property type="project" value="UniProtKB-SubCell"/>
</dbReference>
<dbReference type="CDD" id="cd06530">
    <property type="entry name" value="S26_SPase_I"/>
    <property type="match status" value="2"/>
</dbReference>